<dbReference type="SUPFAM" id="SSF55781">
    <property type="entry name" value="GAF domain-like"/>
    <property type="match status" value="1"/>
</dbReference>
<keyword evidence="4" id="KW-0597">Phosphoprotein</keyword>
<dbReference type="PANTHER" id="PTHR42878">
    <property type="entry name" value="TWO-COMPONENT HISTIDINE KINASE"/>
    <property type="match status" value="1"/>
</dbReference>
<evidence type="ECO:0000259" key="15">
    <source>
        <dbReference type="PROSITE" id="PS50885"/>
    </source>
</evidence>
<gene>
    <name evidence="16" type="ORF">QYE77_04170</name>
</gene>
<dbReference type="SUPFAM" id="SSF158472">
    <property type="entry name" value="HAMP domain-like"/>
    <property type="match status" value="1"/>
</dbReference>
<protein>
    <recommendedName>
        <fullName evidence="3">histidine kinase</fullName>
        <ecNumber evidence="3">2.7.13.3</ecNumber>
    </recommendedName>
</protein>
<dbReference type="SMART" id="SM00388">
    <property type="entry name" value="HisKA"/>
    <property type="match status" value="1"/>
</dbReference>
<evidence type="ECO:0000256" key="9">
    <source>
        <dbReference type="ARBA" id="ARBA00022840"/>
    </source>
</evidence>
<feature type="domain" description="HAMP" evidence="15">
    <location>
        <begin position="542"/>
        <end position="594"/>
    </location>
</feature>
<dbReference type="InterPro" id="IPR035965">
    <property type="entry name" value="PAS-like_dom_sf"/>
</dbReference>
<dbReference type="InterPro" id="IPR029016">
    <property type="entry name" value="GAF-like_dom_sf"/>
</dbReference>
<organism evidence="16 17">
    <name type="scientific">Thermanaerothrix solaris</name>
    <dbReference type="NCBI Taxonomy" id="3058434"/>
    <lineage>
        <taxon>Bacteria</taxon>
        <taxon>Bacillati</taxon>
        <taxon>Chloroflexota</taxon>
        <taxon>Anaerolineae</taxon>
        <taxon>Anaerolineales</taxon>
        <taxon>Anaerolineaceae</taxon>
        <taxon>Thermanaerothrix</taxon>
    </lineage>
</organism>
<comment type="subcellular location">
    <subcellularLocation>
        <location evidence="2">Membrane</location>
        <topology evidence="2">Multi-pass membrane protein</topology>
    </subcellularLocation>
</comment>
<dbReference type="PROSITE" id="PS50885">
    <property type="entry name" value="HAMP"/>
    <property type="match status" value="1"/>
</dbReference>
<dbReference type="Pfam" id="PF02518">
    <property type="entry name" value="HATPase_c"/>
    <property type="match status" value="1"/>
</dbReference>
<dbReference type="Gene3D" id="1.10.287.130">
    <property type="match status" value="1"/>
</dbReference>
<proteinExistence type="predicted"/>
<dbReference type="SUPFAM" id="SSF55785">
    <property type="entry name" value="PYP-like sensor domain (PAS domain)"/>
    <property type="match status" value="1"/>
</dbReference>
<keyword evidence="9 16" id="KW-0067">ATP-binding</keyword>
<keyword evidence="17" id="KW-1185">Reference proteome</keyword>
<keyword evidence="8" id="KW-0418">Kinase</keyword>
<dbReference type="PANTHER" id="PTHR42878:SF7">
    <property type="entry name" value="SENSOR HISTIDINE KINASE GLRK"/>
    <property type="match status" value="1"/>
</dbReference>
<dbReference type="SUPFAM" id="SSF47384">
    <property type="entry name" value="Homodimeric domain of signal transducing histidine kinase"/>
    <property type="match status" value="1"/>
</dbReference>
<evidence type="ECO:0000256" key="8">
    <source>
        <dbReference type="ARBA" id="ARBA00022777"/>
    </source>
</evidence>
<feature type="transmembrane region" description="Helical" evidence="13">
    <location>
        <begin position="53"/>
        <end position="73"/>
    </location>
</feature>
<dbReference type="InterPro" id="IPR003660">
    <property type="entry name" value="HAMP_dom"/>
</dbReference>
<evidence type="ECO:0000313" key="16">
    <source>
        <dbReference type="EMBL" id="MDT8897452.1"/>
    </source>
</evidence>
<evidence type="ECO:0000256" key="10">
    <source>
        <dbReference type="ARBA" id="ARBA00022989"/>
    </source>
</evidence>
<dbReference type="GO" id="GO:0005524">
    <property type="term" value="F:ATP binding"/>
    <property type="evidence" value="ECO:0007669"/>
    <property type="project" value="UniProtKB-KW"/>
</dbReference>
<evidence type="ECO:0000256" key="3">
    <source>
        <dbReference type="ARBA" id="ARBA00012438"/>
    </source>
</evidence>
<dbReference type="InterPro" id="IPR050351">
    <property type="entry name" value="BphY/WalK/GraS-like"/>
</dbReference>
<dbReference type="CDD" id="cd00082">
    <property type="entry name" value="HisKA"/>
    <property type="match status" value="1"/>
</dbReference>
<dbReference type="Gene3D" id="3.30.450.20">
    <property type="entry name" value="PAS domain"/>
    <property type="match status" value="1"/>
</dbReference>
<evidence type="ECO:0000256" key="2">
    <source>
        <dbReference type="ARBA" id="ARBA00004141"/>
    </source>
</evidence>
<comment type="catalytic activity">
    <reaction evidence="1">
        <text>ATP + protein L-histidine = ADP + protein N-phospho-L-histidine.</text>
        <dbReference type="EC" id="2.7.13.3"/>
    </reaction>
</comment>
<evidence type="ECO:0000313" key="17">
    <source>
        <dbReference type="Proteomes" id="UP001254165"/>
    </source>
</evidence>
<feature type="transmembrane region" description="Helical" evidence="13">
    <location>
        <begin position="125"/>
        <end position="145"/>
    </location>
</feature>
<keyword evidence="11" id="KW-0902">Two-component regulatory system</keyword>
<keyword evidence="7" id="KW-0547">Nucleotide-binding</keyword>
<reference evidence="16 17" key="1">
    <citation type="submission" date="2023-07" db="EMBL/GenBank/DDBJ databases">
        <title>Novel species of Thermanaerothrix with wide hydrolytic capabilities.</title>
        <authorList>
            <person name="Zayulina K.S."/>
            <person name="Podosokorskaya O.A."/>
            <person name="Elcheninov A.G."/>
        </authorList>
    </citation>
    <scope>NUCLEOTIDE SEQUENCE [LARGE SCALE GENOMIC DNA]</scope>
    <source>
        <strain evidence="16 17">4228-RoL</strain>
    </source>
</reference>
<evidence type="ECO:0000259" key="14">
    <source>
        <dbReference type="PROSITE" id="PS50109"/>
    </source>
</evidence>
<comment type="caution">
    <text evidence="16">The sequence shown here is derived from an EMBL/GenBank/DDBJ whole genome shotgun (WGS) entry which is preliminary data.</text>
</comment>
<feature type="domain" description="Histidine kinase" evidence="14">
    <location>
        <begin position="877"/>
        <end position="1094"/>
    </location>
</feature>
<feature type="transmembrane region" description="Helical" evidence="13">
    <location>
        <begin position="165"/>
        <end position="186"/>
    </location>
</feature>
<keyword evidence="10 13" id="KW-1133">Transmembrane helix</keyword>
<dbReference type="InterPro" id="IPR036890">
    <property type="entry name" value="HATPase_C_sf"/>
</dbReference>
<accession>A0ABU3NNC7</accession>
<dbReference type="InterPro" id="IPR036097">
    <property type="entry name" value="HisK_dim/P_sf"/>
</dbReference>
<dbReference type="InterPro" id="IPR003661">
    <property type="entry name" value="HisK_dim/P_dom"/>
</dbReference>
<dbReference type="PROSITE" id="PS50109">
    <property type="entry name" value="HIS_KIN"/>
    <property type="match status" value="1"/>
</dbReference>
<dbReference type="SMART" id="SM00304">
    <property type="entry name" value="HAMP"/>
    <property type="match status" value="1"/>
</dbReference>
<evidence type="ECO:0000256" key="13">
    <source>
        <dbReference type="SAM" id="Phobius"/>
    </source>
</evidence>
<evidence type="ECO:0000256" key="1">
    <source>
        <dbReference type="ARBA" id="ARBA00000085"/>
    </source>
</evidence>
<dbReference type="Gene3D" id="6.10.340.10">
    <property type="match status" value="1"/>
</dbReference>
<dbReference type="CDD" id="cd00130">
    <property type="entry name" value="PAS"/>
    <property type="match status" value="1"/>
</dbReference>
<dbReference type="Proteomes" id="UP001254165">
    <property type="component" value="Unassembled WGS sequence"/>
</dbReference>
<feature type="transmembrane region" description="Helical" evidence="13">
    <location>
        <begin position="20"/>
        <end position="41"/>
    </location>
</feature>
<dbReference type="InterPro" id="IPR003018">
    <property type="entry name" value="GAF"/>
</dbReference>
<dbReference type="Gene3D" id="3.30.450.40">
    <property type="match status" value="1"/>
</dbReference>
<dbReference type="Gene3D" id="3.30.565.10">
    <property type="entry name" value="Histidine kinase-like ATPase, C-terminal domain"/>
    <property type="match status" value="1"/>
</dbReference>
<dbReference type="CDD" id="cd06225">
    <property type="entry name" value="HAMP"/>
    <property type="match status" value="1"/>
</dbReference>
<evidence type="ECO:0000256" key="12">
    <source>
        <dbReference type="ARBA" id="ARBA00023136"/>
    </source>
</evidence>
<dbReference type="CDD" id="cd00075">
    <property type="entry name" value="HATPase"/>
    <property type="match status" value="1"/>
</dbReference>
<dbReference type="InterPro" id="IPR000014">
    <property type="entry name" value="PAS"/>
</dbReference>
<evidence type="ECO:0000256" key="6">
    <source>
        <dbReference type="ARBA" id="ARBA00022692"/>
    </source>
</evidence>
<dbReference type="PRINTS" id="PR00344">
    <property type="entry name" value="BCTRLSENSOR"/>
</dbReference>
<evidence type="ECO:0000256" key="4">
    <source>
        <dbReference type="ARBA" id="ARBA00022553"/>
    </source>
</evidence>
<dbReference type="EMBL" id="JAUHMF010000001">
    <property type="protein sequence ID" value="MDT8897452.1"/>
    <property type="molecule type" value="Genomic_DNA"/>
</dbReference>
<sequence>MMEWVWPFLQEPSISLPAQWLGWVGWGLLLLVWGWGIRRFVPDALEVARQRWHLLAGLVLLSPLFTLGLGLRLVGETLQPLPYLPGESPLPLFLPLVAIPWVLASEWLGPFWAAWIALESGMFMGLWVTHDLFTPLLISGLGMLYGFTVSQAYHGRLWAWLRRPWVAALGVGLAYAPIWILGAFFATPGGLAARLDFALSQAWLPGLVRYLELFLASVMATVVSVLPGLSWRRSTILVTAPWESSLAKKILVITLPLIMLLVIVMTVSHWMAAGNAAREMLRERLSAAAQVAAEGLPYFLESGQSLITRLAEPSLLGQPPEVMRDRLAQQLRAVPYFNQLMLFNSAGELVAAYPEMDIKTTPLSDQENQGIGLALKGVPIQVYPILPVGEKRSMQVVFVATIQEGGKVEGVLLGRTDFDTNPFTQPALAALQSILAEGGDGFILDENGIVLYQANPSQGALLGEPYGAIGLGDAPRFFEGLSPLGTRQFAFYQPAVGKAWSVILILPAQRVQEVALQIAAPTLISLAVFAALLILLANLSSRTLAASLSLLASQATRIAQGHLESVVNVEGVDEVGRLGHAFEQMRVSLKARLEELNKLLQVSQAVATNLDIEAAIAPALEVTLGEHVVAARVMLVPEVKLDFAGGGEVKVAKGKLSETFGYLDEVLFDWLREQNLLTVANVSRARHLQEVVRDRPYPAALVALALRYENTYYGVFWVGYDQPRAFSDEELRFLETLAGYIAVAAANARLYATAEVGRKRLEAVLTSVPEPVLVFDDQDELLLLNPAALQVQGLFGQVAPGRPLREVISVPALLDLLSLRPGAHFQAREIALPDGRVYHASVAAVWGEERPIGKVCVLQDITHYKQLDALKSEFVATVSHDLRSPLTLIRGYATMLQMIGDLNEQQRGYLQKMVNGIESMTRLVNNLLDLGRIEAGVDLKLEPLEPAEIVGQVIAQLQPQAAQKNIEIQREFHLPEGLMLRADPDLLKQALLNLVDNAIKYTRLQGEVSVITTYNNGYVTFAVRDNGIGIAPLDLPRLFEKFYRSGRREAYEQRGTGLGLAIVKSIVERHHGRIWVESQLGKGSVFYVELPLDPEKSESLV</sequence>
<dbReference type="InterPro" id="IPR005467">
    <property type="entry name" value="His_kinase_dom"/>
</dbReference>
<feature type="transmembrane region" description="Helical" evidence="13">
    <location>
        <begin position="250"/>
        <end position="272"/>
    </location>
</feature>
<dbReference type="InterPro" id="IPR003594">
    <property type="entry name" value="HATPase_dom"/>
</dbReference>
<dbReference type="InterPro" id="IPR004358">
    <property type="entry name" value="Sig_transdc_His_kin-like_C"/>
</dbReference>
<feature type="transmembrane region" description="Helical" evidence="13">
    <location>
        <begin position="207"/>
        <end position="230"/>
    </location>
</feature>
<dbReference type="SUPFAM" id="SSF55874">
    <property type="entry name" value="ATPase domain of HSP90 chaperone/DNA topoisomerase II/histidine kinase"/>
    <property type="match status" value="1"/>
</dbReference>
<keyword evidence="12 13" id="KW-0472">Membrane</keyword>
<dbReference type="RefSeq" id="WP_315624105.1">
    <property type="nucleotide sequence ID" value="NZ_JAUHMF010000001.1"/>
</dbReference>
<keyword evidence="5" id="KW-0808">Transferase</keyword>
<keyword evidence="6 13" id="KW-0812">Transmembrane</keyword>
<dbReference type="SMART" id="SM00065">
    <property type="entry name" value="GAF"/>
    <property type="match status" value="1"/>
</dbReference>
<evidence type="ECO:0000256" key="11">
    <source>
        <dbReference type="ARBA" id="ARBA00023012"/>
    </source>
</evidence>
<dbReference type="Pfam" id="PF13185">
    <property type="entry name" value="GAF_2"/>
    <property type="match status" value="1"/>
</dbReference>
<dbReference type="Pfam" id="PF00512">
    <property type="entry name" value="HisKA"/>
    <property type="match status" value="1"/>
</dbReference>
<dbReference type="EC" id="2.7.13.3" evidence="3"/>
<evidence type="ECO:0000256" key="7">
    <source>
        <dbReference type="ARBA" id="ARBA00022741"/>
    </source>
</evidence>
<dbReference type="Pfam" id="PF00672">
    <property type="entry name" value="HAMP"/>
    <property type="match status" value="1"/>
</dbReference>
<name>A0ABU3NNC7_9CHLR</name>
<dbReference type="SMART" id="SM00387">
    <property type="entry name" value="HATPase_c"/>
    <property type="match status" value="1"/>
</dbReference>
<evidence type="ECO:0000256" key="5">
    <source>
        <dbReference type="ARBA" id="ARBA00022679"/>
    </source>
</evidence>